<accession>A0ABW3XUV2</accession>
<dbReference type="RefSeq" id="WP_381240547.1">
    <property type="nucleotide sequence ID" value="NZ_JBHSKH010000081.1"/>
</dbReference>
<feature type="transmembrane region" description="Helical" evidence="1">
    <location>
        <begin position="12"/>
        <end position="32"/>
    </location>
</feature>
<dbReference type="Proteomes" id="UP001597058">
    <property type="component" value="Unassembled WGS sequence"/>
</dbReference>
<reference evidence="3" key="1">
    <citation type="journal article" date="2019" name="Int. J. Syst. Evol. Microbiol.">
        <title>The Global Catalogue of Microorganisms (GCM) 10K type strain sequencing project: providing services to taxonomists for standard genome sequencing and annotation.</title>
        <authorList>
            <consortium name="The Broad Institute Genomics Platform"/>
            <consortium name="The Broad Institute Genome Sequencing Center for Infectious Disease"/>
            <person name="Wu L."/>
            <person name="Ma J."/>
        </authorList>
    </citation>
    <scope>NUCLEOTIDE SEQUENCE [LARGE SCALE GENOMIC DNA]</scope>
    <source>
        <strain evidence="3">CGMCC 4.7020</strain>
    </source>
</reference>
<name>A0ABW3XUV2_9ACTN</name>
<feature type="transmembrane region" description="Helical" evidence="1">
    <location>
        <begin position="66"/>
        <end position="83"/>
    </location>
</feature>
<sequence>MYDTHTPAEWAGFLSLGVGFWAACAALLYLICDAEPADFDLRPLLLTAWDRLLVEIVRARRTVRDSALAVAALVFLLTAPIGATR</sequence>
<dbReference type="EMBL" id="JBHTMM010000117">
    <property type="protein sequence ID" value="MFD1312400.1"/>
    <property type="molecule type" value="Genomic_DNA"/>
</dbReference>
<evidence type="ECO:0000256" key="1">
    <source>
        <dbReference type="SAM" id="Phobius"/>
    </source>
</evidence>
<evidence type="ECO:0000313" key="2">
    <source>
        <dbReference type="EMBL" id="MFD1312400.1"/>
    </source>
</evidence>
<organism evidence="2 3">
    <name type="scientific">Streptomyces kaempferi</name>
    <dbReference type="NCBI Taxonomy" id="333725"/>
    <lineage>
        <taxon>Bacteria</taxon>
        <taxon>Bacillati</taxon>
        <taxon>Actinomycetota</taxon>
        <taxon>Actinomycetes</taxon>
        <taxon>Kitasatosporales</taxon>
        <taxon>Streptomycetaceae</taxon>
        <taxon>Streptomyces</taxon>
    </lineage>
</organism>
<proteinExistence type="predicted"/>
<protein>
    <submittedName>
        <fullName evidence="2">Uncharacterized protein</fullName>
    </submittedName>
</protein>
<keyword evidence="1" id="KW-0472">Membrane</keyword>
<comment type="caution">
    <text evidence="2">The sequence shown here is derived from an EMBL/GenBank/DDBJ whole genome shotgun (WGS) entry which is preliminary data.</text>
</comment>
<keyword evidence="3" id="KW-1185">Reference proteome</keyword>
<keyword evidence="1" id="KW-1133">Transmembrane helix</keyword>
<gene>
    <name evidence="2" type="ORF">ACFQ5X_42285</name>
</gene>
<keyword evidence="1" id="KW-0812">Transmembrane</keyword>
<evidence type="ECO:0000313" key="3">
    <source>
        <dbReference type="Proteomes" id="UP001597058"/>
    </source>
</evidence>